<organism evidence="3 4">
    <name type="scientific">Prunus dulcis</name>
    <name type="common">Almond</name>
    <name type="synonym">Amygdalus dulcis</name>
    <dbReference type="NCBI Taxonomy" id="3755"/>
    <lineage>
        <taxon>Eukaryota</taxon>
        <taxon>Viridiplantae</taxon>
        <taxon>Streptophyta</taxon>
        <taxon>Embryophyta</taxon>
        <taxon>Tracheophyta</taxon>
        <taxon>Spermatophyta</taxon>
        <taxon>Magnoliopsida</taxon>
        <taxon>eudicotyledons</taxon>
        <taxon>Gunneridae</taxon>
        <taxon>Pentapetalae</taxon>
        <taxon>rosids</taxon>
        <taxon>fabids</taxon>
        <taxon>Rosales</taxon>
        <taxon>Rosaceae</taxon>
        <taxon>Amygdaloideae</taxon>
        <taxon>Amygdaleae</taxon>
        <taxon>Prunus</taxon>
    </lineage>
</organism>
<sequence length="106" mass="12287">MDYMAEELDGHSEGVGQYRLNSDSDSCDKIYILQLRDDHKPKLGQGFESLDDAHEFYNNYAKEAGFSVRINYSRKNKETNAILRKEYVCSKEGVPYVLLERVVRQS</sequence>
<evidence type="ECO:0000256" key="1">
    <source>
        <dbReference type="SAM" id="MobiDB-lite"/>
    </source>
</evidence>
<feature type="region of interest" description="Disordered" evidence="1">
    <location>
        <begin position="1"/>
        <end position="20"/>
    </location>
</feature>
<dbReference type="EMBL" id="JAJFAZ020000007">
    <property type="protein sequence ID" value="KAI5317754.1"/>
    <property type="molecule type" value="Genomic_DNA"/>
</dbReference>
<keyword evidence="4" id="KW-1185">Reference proteome</keyword>
<evidence type="ECO:0000313" key="4">
    <source>
        <dbReference type="Proteomes" id="UP001054821"/>
    </source>
</evidence>
<dbReference type="InterPro" id="IPR004330">
    <property type="entry name" value="FAR1_DNA_bnd_dom"/>
</dbReference>
<protein>
    <recommendedName>
        <fullName evidence="2">FAR1 domain-containing protein</fullName>
    </recommendedName>
</protein>
<evidence type="ECO:0000259" key="2">
    <source>
        <dbReference type="Pfam" id="PF03101"/>
    </source>
</evidence>
<comment type="caution">
    <text evidence="3">The sequence shown here is derived from an EMBL/GenBank/DDBJ whole genome shotgun (WGS) entry which is preliminary data.</text>
</comment>
<reference evidence="3 4" key="1">
    <citation type="journal article" date="2022" name="G3 (Bethesda)">
        <title>Whole-genome sequence and methylome profiling of the almond [Prunus dulcis (Mill.) D.A. Webb] cultivar 'Nonpareil'.</title>
        <authorList>
            <person name="D'Amico-Willman K.M."/>
            <person name="Ouma W.Z."/>
            <person name="Meulia T."/>
            <person name="Sideli G.M."/>
            <person name="Gradziel T.M."/>
            <person name="Fresnedo-Ramirez J."/>
        </authorList>
    </citation>
    <scope>NUCLEOTIDE SEQUENCE [LARGE SCALE GENOMIC DNA]</scope>
    <source>
        <strain evidence="3">Clone GOH B32 T37-40</strain>
    </source>
</reference>
<dbReference type="AlphaFoldDB" id="A0AAD4YQP8"/>
<dbReference type="Pfam" id="PF03101">
    <property type="entry name" value="FAR1"/>
    <property type="match status" value="1"/>
</dbReference>
<evidence type="ECO:0000313" key="3">
    <source>
        <dbReference type="EMBL" id="KAI5317754.1"/>
    </source>
</evidence>
<accession>A0AAD4YQP8</accession>
<dbReference type="PANTHER" id="PTHR46328">
    <property type="entry name" value="FAR-RED IMPAIRED RESPONSIVE (FAR1) FAMILY PROTEIN-RELATED"/>
    <property type="match status" value="1"/>
</dbReference>
<proteinExistence type="predicted"/>
<feature type="domain" description="FAR1" evidence="2">
    <location>
        <begin position="55"/>
        <end position="94"/>
    </location>
</feature>
<name>A0AAD4YQP8_PRUDU</name>
<gene>
    <name evidence="3" type="ORF">L3X38_037461</name>
</gene>
<dbReference type="Proteomes" id="UP001054821">
    <property type="component" value="Chromosome 7"/>
</dbReference>
<dbReference type="PANTHER" id="PTHR46328:SF38">
    <property type="entry name" value="FAR1 DNA-BINDING DOMAIN PROTEIN"/>
    <property type="match status" value="1"/>
</dbReference>